<dbReference type="OrthoDB" id="9795292at2"/>
<keyword evidence="3 8" id="KW-0812">Transmembrane</keyword>
<dbReference type="AlphaFoldDB" id="A0A5K7YFH1"/>
<gene>
    <name evidence="11" type="ORF">DSCA_12530</name>
</gene>
<dbReference type="PANTHER" id="PTHR32309:SF13">
    <property type="entry name" value="FERRIC ENTEROBACTIN TRANSPORT PROTEIN FEPE"/>
    <property type="match status" value="1"/>
</dbReference>
<evidence type="ECO:0000313" key="11">
    <source>
        <dbReference type="EMBL" id="BBO67323.1"/>
    </source>
</evidence>
<proteinExistence type="predicted"/>
<evidence type="ECO:0000259" key="9">
    <source>
        <dbReference type="Pfam" id="PF02706"/>
    </source>
</evidence>
<dbReference type="Proteomes" id="UP000427906">
    <property type="component" value="Chromosome"/>
</dbReference>
<feature type="region of interest" description="Disordered" evidence="7">
    <location>
        <begin position="301"/>
        <end position="327"/>
    </location>
</feature>
<keyword evidence="12" id="KW-1185">Reference proteome</keyword>
<evidence type="ECO:0000313" key="12">
    <source>
        <dbReference type="Proteomes" id="UP000427906"/>
    </source>
</evidence>
<reference evidence="11 12" key="1">
    <citation type="submission" date="2019-11" db="EMBL/GenBank/DDBJ databases">
        <title>Comparative genomics of hydrocarbon-degrading Desulfosarcina strains.</title>
        <authorList>
            <person name="Watanabe M."/>
            <person name="Kojima H."/>
            <person name="Fukui M."/>
        </authorList>
    </citation>
    <scope>NUCLEOTIDE SEQUENCE [LARGE SCALE GENOMIC DNA]</scope>
    <source>
        <strain evidence="11 12">PL12</strain>
    </source>
</reference>
<evidence type="ECO:0000256" key="8">
    <source>
        <dbReference type="SAM" id="Phobius"/>
    </source>
</evidence>
<feature type="coiled-coil region" evidence="6">
    <location>
        <begin position="335"/>
        <end position="362"/>
    </location>
</feature>
<dbReference type="RefSeq" id="WP_155315598.1">
    <property type="nucleotide sequence ID" value="NZ_AP021874.1"/>
</dbReference>
<dbReference type="GO" id="GO:0005886">
    <property type="term" value="C:plasma membrane"/>
    <property type="evidence" value="ECO:0007669"/>
    <property type="project" value="UniProtKB-SubCell"/>
</dbReference>
<name>A0A5K7YFH1_9BACT</name>
<dbReference type="EMBL" id="AP021874">
    <property type="protein sequence ID" value="BBO67323.1"/>
    <property type="molecule type" value="Genomic_DNA"/>
</dbReference>
<feature type="domain" description="Tyrosine-protein kinase G-rich" evidence="10">
    <location>
        <begin position="369"/>
        <end position="450"/>
    </location>
</feature>
<feature type="domain" description="Polysaccharide chain length determinant N-terminal" evidence="9">
    <location>
        <begin position="13"/>
        <end position="95"/>
    </location>
</feature>
<evidence type="ECO:0000256" key="6">
    <source>
        <dbReference type="SAM" id="Coils"/>
    </source>
</evidence>
<feature type="coiled-coil region" evidence="6">
    <location>
        <begin position="174"/>
        <end position="281"/>
    </location>
</feature>
<keyword evidence="6" id="KW-0175">Coiled coil</keyword>
<dbReference type="InterPro" id="IPR032807">
    <property type="entry name" value="GNVR"/>
</dbReference>
<evidence type="ECO:0000256" key="4">
    <source>
        <dbReference type="ARBA" id="ARBA00022989"/>
    </source>
</evidence>
<evidence type="ECO:0000256" key="2">
    <source>
        <dbReference type="ARBA" id="ARBA00022475"/>
    </source>
</evidence>
<dbReference type="Pfam" id="PF13807">
    <property type="entry name" value="GNVR"/>
    <property type="match status" value="1"/>
</dbReference>
<comment type="subcellular location">
    <subcellularLocation>
        <location evidence="1">Cell membrane</location>
        <topology evidence="1">Multi-pass membrane protein</topology>
    </subcellularLocation>
</comment>
<evidence type="ECO:0000256" key="3">
    <source>
        <dbReference type="ARBA" id="ARBA00022692"/>
    </source>
</evidence>
<dbReference type="Pfam" id="PF02706">
    <property type="entry name" value="Wzz"/>
    <property type="match status" value="1"/>
</dbReference>
<evidence type="ECO:0000256" key="5">
    <source>
        <dbReference type="ARBA" id="ARBA00023136"/>
    </source>
</evidence>
<organism evidence="11 12">
    <name type="scientific">Desulfosarcina alkanivorans</name>
    <dbReference type="NCBI Taxonomy" id="571177"/>
    <lineage>
        <taxon>Bacteria</taxon>
        <taxon>Pseudomonadati</taxon>
        <taxon>Thermodesulfobacteriota</taxon>
        <taxon>Desulfobacteria</taxon>
        <taxon>Desulfobacterales</taxon>
        <taxon>Desulfosarcinaceae</taxon>
        <taxon>Desulfosarcina</taxon>
    </lineage>
</organism>
<feature type="transmembrane region" description="Helical" evidence="8">
    <location>
        <begin position="432"/>
        <end position="451"/>
    </location>
</feature>
<keyword evidence="2" id="KW-1003">Cell membrane</keyword>
<dbReference type="GO" id="GO:0004713">
    <property type="term" value="F:protein tyrosine kinase activity"/>
    <property type="evidence" value="ECO:0007669"/>
    <property type="project" value="TreeGrafter"/>
</dbReference>
<protein>
    <submittedName>
        <fullName evidence="11">Chain-length determining protein</fullName>
    </submittedName>
</protein>
<evidence type="ECO:0000256" key="7">
    <source>
        <dbReference type="SAM" id="MobiDB-lite"/>
    </source>
</evidence>
<keyword evidence="5 8" id="KW-0472">Membrane</keyword>
<dbReference type="NCBIfam" id="TIGR03007">
    <property type="entry name" value="pepcterm_ChnLen"/>
    <property type="match status" value="1"/>
</dbReference>
<dbReference type="InterPro" id="IPR003856">
    <property type="entry name" value="LPS_length_determ_N"/>
</dbReference>
<keyword evidence="4 8" id="KW-1133">Transmembrane helix</keyword>
<dbReference type="InterPro" id="IPR014345">
    <property type="entry name" value="XrtA_polysacc_chain"/>
</dbReference>
<evidence type="ECO:0000256" key="1">
    <source>
        <dbReference type="ARBA" id="ARBA00004651"/>
    </source>
</evidence>
<dbReference type="KEGG" id="dalk:DSCA_12530"/>
<dbReference type="PANTHER" id="PTHR32309">
    <property type="entry name" value="TYROSINE-PROTEIN KINASE"/>
    <property type="match status" value="1"/>
</dbReference>
<dbReference type="InterPro" id="IPR050445">
    <property type="entry name" value="Bact_polysacc_biosynth/exp"/>
</dbReference>
<evidence type="ECO:0000259" key="10">
    <source>
        <dbReference type="Pfam" id="PF13807"/>
    </source>
</evidence>
<sequence>MASQPIPMDPKYIIDLVIKRRWIVMIPFALAMVAGIYLSITLPKIFEASTLILIQPQRVPQNYVQSIVESDPSERISTLSQQVLSRTNLENIITEFKLFTDPDSSSMYMEDKVNNLRKRISVNVSSDRRRGTDSFSLTFQGKSPQTVMKVTNALASYFIDENLRVREAQAVGTSDFLDAELQSMKHRLEEVEAQLKRYRESYMGELPEQLDSNLRILDRLQEHLGESQQNLSEAKIRLVTLQNEAATSRDQSTTVIIGQDSQQETNDVDQMRAQLESLLSRYTARHPDVVRLKARIAEMEKQAQADAQSEPGDVPTIDSERRQPVSLSPEYRTQYAEITQEMRRLQADVEDTKRQISTYQKRVENTPKREQELLSLRRDYQNIQTTYDSLLARKLEAEIAVNMERKQKGEQFRILDPAKMPQKPVKPDMQKLFIMVVGAGLAIGGGIIFLLEYMDSSFKRPEDIEEDLELPVLCTVPQIISRKSRILRRFEYASCTAFGFMSFILFAGFAALTQKGVEPTLELVRKLVNG</sequence>
<feature type="transmembrane region" description="Helical" evidence="8">
    <location>
        <begin position="21"/>
        <end position="40"/>
    </location>
</feature>
<feature type="transmembrane region" description="Helical" evidence="8">
    <location>
        <begin position="492"/>
        <end position="512"/>
    </location>
</feature>
<accession>A0A5K7YFH1</accession>